<evidence type="ECO:0000313" key="6">
    <source>
        <dbReference type="EMBL" id="ODM16126.1"/>
    </source>
</evidence>
<comment type="catalytic activity">
    <reaction evidence="4">
        <text>L-proline + NADP(+) = (S)-1-pyrroline-5-carboxylate + NADPH + 2 H(+)</text>
        <dbReference type="Rhea" id="RHEA:14109"/>
        <dbReference type="ChEBI" id="CHEBI:15378"/>
        <dbReference type="ChEBI" id="CHEBI:17388"/>
        <dbReference type="ChEBI" id="CHEBI:57783"/>
        <dbReference type="ChEBI" id="CHEBI:58349"/>
        <dbReference type="ChEBI" id="CHEBI:60039"/>
        <dbReference type="EC" id="1.5.1.2"/>
    </reaction>
</comment>
<dbReference type="EMBL" id="JXNT01000013">
    <property type="protein sequence ID" value="ODM16126.1"/>
    <property type="molecule type" value="Genomic_DNA"/>
</dbReference>
<dbReference type="EC" id="1.5.1.2" evidence="4"/>
<dbReference type="UniPathway" id="UPA00098">
    <property type="reaction ID" value="UER00361"/>
</dbReference>
<evidence type="ECO:0000256" key="2">
    <source>
        <dbReference type="ARBA" id="ARBA00022857"/>
    </source>
</evidence>
<keyword evidence="3 4" id="KW-0560">Oxidoreductase</keyword>
<dbReference type="HAMAP" id="MF_01925">
    <property type="entry name" value="P5C_reductase"/>
    <property type="match status" value="1"/>
</dbReference>
<keyword evidence="4" id="KW-0028">Amino-acid biosynthesis</keyword>
<evidence type="ECO:0000256" key="4">
    <source>
        <dbReference type="RuleBase" id="RU003903"/>
    </source>
</evidence>
<dbReference type="OrthoDB" id="10263291at2759"/>
<comment type="caution">
    <text evidence="6">The sequence shown here is derived from an EMBL/GenBank/DDBJ whole genome shotgun (WGS) entry which is preliminary data.</text>
</comment>
<evidence type="ECO:0000256" key="1">
    <source>
        <dbReference type="ARBA" id="ARBA00005525"/>
    </source>
</evidence>
<name>A0A1E3B6T7_ASPCR</name>
<organism evidence="6 7">
    <name type="scientific">Aspergillus cristatus</name>
    <name type="common">Chinese Fuzhuan brick tea-fermentation fungus</name>
    <name type="synonym">Eurotium cristatum</name>
    <dbReference type="NCBI Taxonomy" id="573508"/>
    <lineage>
        <taxon>Eukaryota</taxon>
        <taxon>Fungi</taxon>
        <taxon>Dikarya</taxon>
        <taxon>Ascomycota</taxon>
        <taxon>Pezizomycotina</taxon>
        <taxon>Eurotiomycetes</taxon>
        <taxon>Eurotiomycetidae</taxon>
        <taxon>Eurotiales</taxon>
        <taxon>Aspergillaceae</taxon>
        <taxon>Aspergillus</taxon>
        <taxon>Aspergillus subgen. Aspergillus</taxon>
    </lineage>
</organism>
<dbReference type="GO" id="GO:0004735">
    <property type="term" value="F:pyrroline-5-carboxylate reductase activity"/>
    <property type="evidence" value="ECO:0007669"/>
    <property type="project" value="UniProtKB-EC"/>
</dbReference>
<evidence type="ECO:0000259" key="5">
    <source>
        <dbReference type="Pfam" id="PF14748"/>
    </source>
</evidence>
<dbReference type="Gene3D" id="1.10.3730.10">
    <property type="entry name" value="ProC C-terminal domain-like"/>
    <property type="match status" value="1"/>
</dbReference>
<dbReference type="VEuPathDB" id="FungiDB:SI65_08560"/>
<reference evidence="6 7" key="1">
    <citation type="journal article" date="2016" name="BMC Genomics">
        <title>Comparative genomic and transcriptomic analyses of the Fuzhuan brick tea-fermentation fungus Aspergillus cristatus.</title>
        <authorList>
            <person name="Ge Y."/>
            <person name="Wang Y."/>
            <person name="Liu Y."/>
            <person name="Tan Y."/>
            <person name="Ren X."/>
            <person name="Zhang X."/>
            <person name="Hyde K.D."/>
            <person name="Liu Y."/>
            <person name="Liu Z."/>
        </authorList>
    </citation>
    <scope>NUCLEOTIDE SEQUENCE [LARGE SCALE GENOMIC DNA]</scope>
    <source>
        <strain evidence="6 7">GZAAS20.1005</strain>
    </source>
</reference>
<dbReference type="PIRSF" id="PIRSF000193">
    <property type="entry name" value="Pyrrol-5-carb_rd"/>
    <property type="match status" value="1"/>
</dbReference>
<dbReference type="AlphaFoldDB" id="A0A1E3B6T7"/>
<keyword evidence="4" id="KW-0641">Proline biosynthesis</keyword>
<gene>
    <name evidence="6" type="ORF">SI65_08560</name>
</gene>
<dbReference type="InterPro" id="IPR053790">
    <property type="entry name" value="P5CR-like_CS"/>
</dbReference>
<protein>
    <recommendedName>
        <fullName evidence="4">Pyrroline-5-carboxylate reductase</fullName>
        <ecNumber evidence="4">1.5.1.2</ecNumber>
    </recommendedName>
</protein>
<dbReference type="Proteomes" id="UP000094569">
    <property type="component" value="Unassembled WGS sequence"/>
</dbReference>
<dbReference type="InterPro" id="IPR008927">
    <property type="entry name" value="6-PGluconate_DH-like_C_sf"/>
</dbReference>
<dbReference type="STRING" id="573508.A0A1E3B6T7"/>
<dbReference type="NCBIfam" id="TIGR00112">
    <property type="entry name" value="proC"/>
    <property type="match status" value="1"/>
</dbReference>
<dbReference type="PROSITE" id="PS00521">
    <property type="entry name" value="P5CR"/>
    <property type="match status" value="1"/>
</dbReference>
<accession>A0A1E3B6T7</accession>
<evidence type="ECO:0000313" key="7">
    <source>
        <dbReference type="Proteomes" id="UP000094569"/>
    </source>
</evidence>
<dbReference type="InterPro" id="IPR000304">
    <property type="entry name" value="Pyrroline-COOH_reductase"/>
</dbReference>
<proteinExistence type="inferred from homology"/>
<keyword evidence="7" id="KW-1185">Reference proteome</keyword>
<dbReference type="GO" id="GO:0055129">
    <property type="term" value="P:L-proline biosynthetic process"/>
    <property type="evidence" value="ECO:0007669"/>
    <property type="project" value="UniProtKB-UniPathway"/>
</dbReference>
<dbReference type="Pfam" id="PF14748">
    <property type="entry name" value="P5CR_dimer"/>
    <property type="match status" value="1"/>
</dbReference>
<keyword evidence="2 4" id="KW-0521">NADP</keyword>
<dbReference type="FunFam" id="1.10.3730.10:FF:000001">
    <property type="entry name" value="Pyrroline-5-carboxylate reductase"/>
    <property type="match status" value="1"/>
</dbReference>
<sequence>MAVSNDVTLAFLGCVNLGIAILSGVLASITEARDNASYAASGDIPQLIPTKFIVCVRKSAQRIQDAVSKYPSTLVKIFQNDNISGVRSPGRPRMREALKGKLLISILAGCTVEQIESILYPDDSVPTEDRCRVVRAMPNTAASVRESMTIIETSSPPLPDRWDKLLTWIFTRVGHVSRLPPDNMDACSSLAGSGPGFMALVLEGLADGGVAMGVPRAEAQIMAAQVMRGMSTMVLDGEHPSLLKEQICTPGGCTVGGLLVLEENGVRGSIARSVRDAAVIASQLGQGVKNVNGTRH</sequence>
<comment type="pathway">
    <text evidence="4">Amino-acid biosynthesis; L-proline biosynthesis; L-proline from L-glutamate 5-semialdehyde: step 1/1.</text>
</comment>
<dbReference type="PANTHER" id="PTHR11645:SF0">
    <property type="entry name" value="PYRROLINE-5-CARBOXYLATE REDUCTASE 3"/>
    <property type="match status" value="1"/>
</dbReference>
<evidence type="ECO:0000256" key="3">
    <source>
        <dbReference type="ARBA" id="ARBA00023002"/>
    </source>
</evidence>
<comment type="similarity">
    <text evidence="1 4">Belongs to the pyrroline-5-carboxylate reductase family.</text>
</comment>
<dbReference type="PANTHER" id="PTHR11645">
    <property type="entry name" value="PYRROLINE-5-CARBOXYLATE REDUCTASE"/>
    <property type="match status" value="1"/>
</dbReference>
<dbReference type="SUPFAM" id="SSF48179">
    <property type="entry name" value="6-phosphogluconate dehydrogenase C-terminal domain-like"/>
    <property type="match status" value="1"/>
</dbReference>
<dbReference type="Gene3D" id="3.40.50.720">
    <property type="entry name" value="NAD(P)-binding Rossmann-like Domain"/>
    <property type="match status" value="1"/>
</dbReference>
<feature type="domain" description="Pyrroline-5-carboxylate reductase dimerisation" evidence="5">
    <location>
        <begin position="182"/>
        <end position="283"/>
    </location>
</feature>
<dbReference type="InterPro" id="IPR029036">
    <property type="entry name" value="P5CR_dimer"/>
</dbReference>